<feature type="domain" description="MacB-like periplasmic core" evidence="9">
    <location>
        <begin position="19"/>
        <end position="256"/>
    </location>
</feature>
<feature type="transmembrane region" description="Helical" evidence="7">
    <location>
        <begin position="20"/>
        <end position="40"/>
    </location>
</feature>
<dbReference type="GO" id="GO:0022857">
    <property type="term" value="F:transmembrane transporter activity"/>
    <property type="evidence" value="ECO:0007669"/>
    <property type="project" value="TreeGrafter"/>
</dbReference>
<evidence type="ECO:0000313" key="10">
    <source>
        <dbReference type="EMBL" id="MBC1488758.1"/>
    </source>
</evidence>
<evidence type="ECO:0000256" key="7">
    <source>
        <dbReference type="SAM" id="Phobius"/>
    </source>
</evidence>
<gene>
    <name evidence="10" type="ORF">HCJ38_06965</name>
</gene>
<comment type="subcellular location">
    <subcellularLocation>
        <location evidence="1">Cell membrane</location>
        <topology evidence="1">Multi-pass membrane protein</topology>
    </subcellularLocation>
</comment>
<name>A0A7X0X7I3_9LIST</name>
<evidence type="ECO:0000259" key="9">
    <source>
        <dbReference type="Pfam" id="PF12704"/>
    </source>
</evidence>
<keyword evidence="5 7" id="KW-0472">Membrane</keyword>
<dbReference type="Pfam" id="PF02687">
    <property type="entry name" value="FtsX"/>
    <property type="match status" value="1"/>
</dbReference>
<keyword evidence="2" id="KW-1003">Cell membrane</keyword>
<evidence type="ECO:0000256" key="2">
    <source>
        <dbReference type="ARBA" id="ARBA00022475"/>
    </source>
</evidence>
<dbReference type="Proteomes" id="UP000561617">
    <property type="component" value="Unassembled WGS sequence"/>
</dbReference>
<keyword evidence="3 7" id="KW-0812">Transmembrane</keyword>
<dbReference type="InterPro" id="IPR003838">
    <property type="entry name" value="ABC3_permease_C"/>
</dbReference>
<proteinExistence type="inferred from homology"/>
<dbReference type="AlphaFoldDB" id="A0A7X0X7I3"/>
<accession>A0A7X0X7I3</accession>
<evidence type="ECO:0000259" key="8">
    <source>
        <dbReference type="Pfam" id="PF02687"/>
    </source>
</evidence>
<evidence type="ECO:0000256" key="1">
    <source>
        <dbReference type="ARBA" id="ARBA00004651"/>
    </source>
</evidence>
<evidence type="ECO:0000313" key="11">
    <source>
        <dbReference type="Proteomes" id="UP000561617"/>
    </source>
</evidence>
<dbReference type="PANTHER" id="PTHR30572:SF4">
    <property type="entry name" value="ABC TRANSPORTER PERMEASE YTRF"/>
    <property type="match status" value="1"/>
</dbReference>
<organism evidence="10 11">
    <name type="scientific">Listeria immobilis</name>
    <dbReference type="NCBI Taxonomy" id="2713502"/>
    <lineage>
        <taxon>Bacteria</taxon>
        <taxon>Bacillati</taxon>
        <taxon>Bacillota</taxon>
        <taxon>Bacilli</taxon>
        <taxon>Bacillales</taxon>
        <taxon>Listeriaceae</taxon>
        <taxon>Listeria</taxon>
    </lineage>
</organism>
<dbReference type="RefSeq" id="WP_185380932.1">
    <property type="nucleotide sequence ID" value="NZ_JAASTW010000007.1"/>
</dbReference>
<feature type="domain" description="ABC3 transporter permease C-terminal" evidence="8">
    <location>
        <begin position="295"/>
        <end position="407"/>
    </location>
</feature>
<dbReference type="GO" id="GO:0005886">
    <property type="term" value="C:plasma membrane"/>
    <property type="evidence" value="ECO:0007669"/>
    <property type="project" value="UniProtKB-SubCell"/>
</dbReference>
<dbReference type="EMBL" id="JAASTW010000007">
    <property type="protein sequence ID" value="MBC1488758.1"/>
    <property type="molecule type" value="Genomic_DNA"/>
</dbReference>
<reference evidence="10 11" key="1">
    <citation type="submission" date="2020-03" db="EMBL/GenBank/DDBJ databases">
        <title>Soil Listeria distribution.</title>
        <authorList>
            <person name="Liao J."/>
            <person name="Wiedmann M."/>
        </authorList>
    </citation>
    <scope>NUCLEOTIDE SEQUENCE [LARGE SCALE GENOMIC DNA]</scope>
    <source>
        <strain evidence="10 11">FSL L7-1554</strain>
    </source>
</reference>
<comment type="similarity">
    <text evidence="6">Belongs to the ABC-4 integral membrane protein family.</text>
</comment>
<comment type="caution">
    <text evidence="10">The sequence shown here is derived from an EMBL/GenBank/DDBJ whole genome shotgun (WGS) entry which is preliminary data.</text>
</comment>
<feature type="transmembrane region" description="Helical" evidence="7">
    <location>
        <begin position="335"/>
        <end position="361"/>
    </location>
</feature>
<dbReference type="InterPro" id="IPR050250">
    <property type="entry name" value="Macrolide_Exporter_MacB"/>
</dbReference>
<feature type="transmembrane region" description="Helical" evidence="7">
    <location>
        <begin position="289"/>
        <end position="315"/>
    </location>
</feature>
<evidence type="ECO:0000256" key="4">
    <source>
        <dbReference type="ARBA" id="ARBA00022989"/>
    </source>
</evidence>
<keyword evidence="4 7" id="KW-1133">Transmembrane helix</keyword>
<dbReference type="Pfam" id="PF12704">
    <property type="entry name" value="MacB_PCD"/>
    <property type="match status" value="1"/>
</dbReference>
<evidence type="ECO:0000256" key="5">
    <source>
        <dbReference type="ARBA" id="ARBA00023136"/>
    </source>
</evidence>
<dbReference type="PANTHER" id="PTHR30572">
    <property type="entry name" value="MEMBRANE COMPONENT OF TRANSPORTER-RELATED"/>
    <property type="match status" value="1"/>
</dbReference>
<protein>
    <submittedName>
        <fullName evidence="10">FtsX-like permease family protein</fullName>
    </submittedName>
</protein>
<feature type="transmembrane region" description="Helical" evidence="7">
    <location>
        <begin position="373"/>
        <end position="397"/>
    </location>
</feature>
<evidence type="ECO:0000256" key="3">
    <source>
        <dbReference type="ARBA" id="ARBA00022692"/>
    </source>
</evidence>
<evidence type="ECO:0000256" key="6">
    <source>
        <dbReference type="ARBA" id="ARBA00038076"/>
    </source>
</evidence>
<dbReference type="InterPro" id="IPR025857">
    <property type="entry name" value="MacB_PCD"/>
</dbReference>
<sequence>MLENIKLSLQSIWAHKLRSILTMLGVIIGLAAIIAIVSLIQSSSEALKKEIVGGANNSLELSFAPEAEFSGAGGEGYTGEERPPEYMTEISQEKIDEMKNIPGMKNVVVSYNSWGSVFRENISSEVDIRAVNSDYFHLNTMKITTGRGFNQSDYASGSQGIVLNQFAYDTLFPEGDGIGKIIEYAGYPFRIIGVMEPTGDTAKEWSMMYGEEEMGAAYVTTKNWPLIQESINPSPTVMIQTEKTDDLQRIAEEAAALLNADLPESDFIYGVYNMGNIDEEIEEFNKAQFYLLGGIASISLLVGGIGVMNIMLVSVTERTREIGIKKALGARRGTILWQFLVEAMVLTLLGGCIGIGLGIGIGVGLTNMAGYPYIISIPAILGGLSFSILIGVIFGLVPAIKASKLDPIEALRYE</sequence>